<dbReference type="GO" id="GO:0000209">
    <property type="term" value="P:protein polyubiquitination"/>
    <property type="evidence" value="ECO:0007669"/>
    <property type="project" value="UniProtKB-ARBA"/>
</dbReference>
<feature type="compositionally biased region" description="Basic and acidic residues" evidence="10">
    <location>
        <begin position="351"/>
        <end position="360"/>
    </location>
</feature>
<evidence type="ECO:0000256" key="1">
    <source>
        <dbReference type="ARBA" id="ARBA00000900"/>
    </source>
</evidence>
<feature type="domain" description="RING-type" evidence="11">
    <location>
        <begin position="240"/>
        <end position="281"/>
    </location>
</feature>
<proteinExistence type="predicted"/>
<keyword evidence="5" id="KW-0479">Metal-binding</keyword>
<keyword evidence="4" id="KW-0808">Transferase</keyword>
<evidence type="ECO:0000256" key="10">
    <source>
        <dbReference type="SAM" id="MobiDB-lite"/>
    </source>
</evidence>
<dbReference type="GO" id="GO:0005634">
    <property type="term" value="C:nucleus"/>
    <property type="evidence" value="ECO:0007669"/>
    <property type="project" value="TreeGrafter"/>
</dbReference>
<protein>
    <recommendedName>
        <fullName evidence="3">RING-type E3 ubiquitin transferase</fullName>
        <ecNumber evidence="3">2.3.2.27</ecNumber>
    </recommendedName>
</protein>
<dbReference type="GO" id="GO:0006511">
    <property type="term" value="P:ubiquitin-dependent protein catabolic process"/>
    <property type="evidence" value="ECO:0007669"/>
    <property type="project" value="TreeGrafter"/>
</dbReference>
<evidence type="ECO:0000256" key="8">
    <source>
        <dbReference type="ARBA" id="ARBA00022833"/>
    </source>
</evidence>
<evidence type="ECO:0000256" key="9">
    <source>
        <dbReference type="PROSITE-ProRule" id="PRU00175"/>
    </source>
</evidence>
<dbReference type="KEGG" id="hazt:108677501"/>
<dbReference type="InterPro" id="IPR051834">
    <property type="entry name" value="RING_finger_E3_ligase"/>
</dbReference>
<comment type="catalytic activity">
    <reaction evidence="1">
        <text>S-ubiquitinyl-[E2 ubiquitin-conjugating enzyme]-L-cysteine + [acceptor protein]-L-lysine = [E2 ubiquitin-conjugating enzyme]-L-cysteine + N(6)-ubiquitinyl-[acceptor protein]-L-lysine.</text>
        <dbReference type="EC" id="2.3.2.27"/>
    </reaction>
</comment>
<dbReference type="PANTHER" id="PTHR45931">
    <property type="entry name" value="SI:CH211-59O9.10"/>
    <property type="match status" value="1"/>
</dbReference>
<keyword evidence="7" id="KW-0833">Ubl conjugation pathway</keyword>
<dbReference type="Pfam" id="PF13639">
    <property type="entry name" value="zf-RING_2"/>
    <property type="match status" value="1"/>
</dbReference>
<dbReference type="InterPro" id="IPR013083">
    <property type="entry name" value="Znf_RING/FYVE/PHD"/>
</dbReference>
<evidence type="ECO:0000256" key="6">
    <source>
        <dbReference type="ARBA" id="ARBA00022771"/>
    </source>
</evidence>
<dbReference type="InterPro" id="IPR001841">
    <property type="entry name" value="Znf_RING"/>
</dbReference>
<name>A0A8B7P4Z8_HYAAZ</name>
<evidence type="ECO:0000259" key="11">
    <source>
        <dbReference type="PROSITE" id="PS50089"/>
    </source>
</evidence>
<dbReference type="Proteomes" id="UP000694843">
    <property type="component" value="Unplaced"/>
</dbReference>
<dbReference type="FunFam" id="3.30.40.10:FF:000069">
    <property type="entry name" value="E3 ubiquitin-protein ligase RNF115"/>
    <property type="match status" value="1"/>
</dbReference>
<keyword evidence="12" id="KW-1185">Reference proteome</keyword>
<dbReference type="SMART" id="SM00184">
    <property type="entry name" value="RING"/>
    <property type="match status" value="1"/>
</dbReference>
<evidence type="ECO:0000256" key="2">
    <source>
        <dbReference type="ARBA" id="ARBA00004906"/>
    </source>
</evidence>
<keyword evidence="6 9" id="KW-0863">Zinc-finger</keyword>
<sequence>MAEAQSSDVLSQHNNLFFCHKCSAHIVPRLPEYECPRCDNGFIEPSSDMGNSTSETNIPRQSGSSQDAIDVDSDDAMDDSDSDRDMIFSILHGSPGGGDSVLWGGVGDAATAGGSSSGEATGSGSGRRGGSRHRINTLLMGVPNRRSRLRGPDRHQVLAPMLQDLIVHISGVPAFGLSALEELAGNPGDYVWGRGGLDAVITHFMGQLENNGPAPLTADQIAAIPSTQVTQEQCQNKMQCSVCMEDFVLSESVKKLRCDHFFHEPCITPWLKMHATCPVCRTALGDAPPDGSAAAGNQLRLGLGGRSRVLLRHPNPFINLAGTSSSSNERGSSSSAGAEEEAGSSSNDPSSRFRDDDELD</sequence>
<organism evidence="12 13">
    <name type="scientific">Hyalella azteca</name>
    <name type="common">Amphipod</name>
    <dbReference type="NCBI Taxonomy" id="294128"/>
    <lineage>
        <taxon>Eukaryota</taxon>
        <taxon>Metazoa</taxon>
        <taxon>Ecdysozoa</taxon>
        <taxon>Arthropoda</taxon>
        <taxon>Crustacea</taxon>
        <taxon>Multicrustacea</taxon>
        <taxon>Malacostraca</taxon>
        <taxon>Eumalacostraca</taxon>
        <taxon>Peracarida</taxon>
        <taxon>Amphipoda</taxon>
        <taxon>Senticaudata</taxon>
        <taxon>Talitrida</taxon>
        <taxon>Talitroidea</taxon>
        <taxon>Hyalellidae</taxon>
        <taxon>Hyalella</taxon>
    </lineage>
</organism>
<evidence type="ECO:0000256" key="5">
    <source>
        <dbReference type="ARBA" id="ARBA00022723"/>
    </source>
</evidence>
<dbReference type="SUPFAM" id="SSF57850">
    <property type="entry name" value="RING/U-box"/>
    <property type="match status" value="1"/>
</dbReference>
<dbReference type="Gene3D" id="3.30.40.10">
    <property type="entry name" value="Zinc/RING finger domain, C3HC4 (zinc finger)"/>
    <property type="match status" value="1"/>
</dbReference>
<dbReference type="PROSITE" id="PS50089">
    <property type="entry name" value="ZF_RING_2"/>
    <property type="match status" value="1"/>
</dbReference>
<keyword evidence="8" id="KW-0862">Zinc</keyword>
<feature type="compositionally biased region" description="Acidic residues" evidence="10">
    <location>
        <begin position="69"/>
        <end position="82"/>
    </location>
</feature>
<dbReference type="GO" id="GO:0061630">
    <property type="term" value="F:ubiquitin protein ligase activity"/>
    <property type="evidence" value="ECO:0007669"/>
    <property type="project" value="UniProtKB-EC"/>
</dbReference>
<feature type="compositionally biased region" description="Polar residues" evidence="10">
    <location>
        <begin position="48"/>
        <end position="63"/>
    </location>
</feature>
<evidence type="ECO:0000313" key="12">
    <source>
        <dbReference type="Proteomes" id="UP000694843"/>
    </source>
</evidence>
<evidence type="ECO:0000256" key="3">
    <source>
        <dbReference type="ARBA" id="ARBA00012483"/>
    </source>
</evidence>
<evidence type="ECO:0000256" key="4">
    <source>
        <dbReference type="ARBA" id="ARBA00022679"/>
    </source>
</evidence>
<feature type="compositionally biased region" description="Low complexity" evidence="10">
    <location>
        <begin position="321"/>
        <end position="337"/>
    </location>
</feature>
<dbReference type="RefSeq" id="XP_018021214.1">
    <property type="nucleotide sequence ID" value="XM_018165725.2"/>
</dbReference>
<dbReference type="OMA" id="DERSADN"/>
<dbReference type="GeneID" id="108677501"/>
<dbReference type="GO" id="GO:0008270">
    <property type="term" value="F:zinc ion binding"/>
    <property type="evidence" value="ECO:0007669"/>
    <property type="project" value="UniProtKB-KW"/>
</dbReference>
<accession>A0A8B7P4Z8</accession>
<feature type="region of interest" description="Disordered" evidence="10">
    <location>
        <begin position="44"/>
        <end position="82"/>
    </location>
</feature>
<reference evidence="13" key="1">
    <citation type="submission" date="2025-08" db="UniProtKB">
        <authorList>
            <consortium name="RefSeq"/>
        </authorList>
    </citation>
    <scope>IDENTIFICATION</scope>
    <source>
        <tissue evidence="13">Whole organism</tissue>
    </source>
</reference>
<dbReference type="OrthoDB" id="8062037at2759"/>
<dbReference type="PANTHER" id="PTHR45931:SF3">
    <property type="entry name" value="RING ZINC FINGER-CONTAINING PROTEIN"/>
    <property type="match status" value="1"/>
</dbReference>
<dbReference type="EC" id="2.3.2.27" evidence="3"/>
<feature type="region of interest" description="Disordered" evidence="10">
    <location>
        <begin position="110"/>
        <end position="134"/>
    </location>
</feature>
<feature type="region of interest" description="Disordered" evidence="10">
    <location>
        <begin position="320"/>
        <end position="360"/>
    </location>
</feature>
<evidence type="ECO:0000256" key="7">
    <source>
        <dbReference type="ARBA" id="ARBA00022786"/>
    </source>
</evidence>
<comment type="pathway">
    <text evidence="2">Protein modification; protein ubiquitination.</text>
</comment>
<evidence type="ECO:0000313" key="13">
    <source>
        <dbReference type="RefSeq" id="XP_018021214.1"/>
    </source>
</evidence>
<dbReference type="AlphaFoldDB" id="A0A8B7P4Z8"/>
<gene>
    <name evidence="13" type="primary">LOC108677501</name>
</gene>
<feature type="compositionally biased region" description="Low complexity" evidence="10">
    <location>
        <begin position="110"/>
        <end position="120"/>
    </location>
</feature>